<keyword evidence="3" id="KW-0276">Fatty acid metabolism</keyword>
<dbReference type="CDD" id="cd12119">
    <property type="entry name" value="ttLC_FACS_AlkK_like"/>
    <property type="match status" value="1"/>
</dbReference>
<dbReference type="STRING" id="1287727.SAMN05443999_104209"/>
<evidence type="ECO:0000313" key="8">
    <source>
        <dbReference type="Proteomes" id="UP000199582"/>
    </source>
</evidence>
<keyword evidence="2" id="KW-0436">Ligase</keyword>
<dbReference type="InterPro" id="IPR042099">
    <property type="entry name" value="ANL_N_sf"/>
</dbReference>
<accession>A0A1H7NRG4</accession>
<dbReference type="Pfam" id="PF00501">
    <property type="entry name" value="AMP-binding"/>
    <property type="match status" value="1"/>
</dbReference>
<dbReference type="Pfam" id="PF13193">
    <property type="entry name" value="AMP-binding_C"/>
    <property type="match status" value="1"/>
</dbReference>
<evidence type="ECO:0000313" key="7">
    <source>
        <dbReference type="EMBL" id="SEL25889.1"/>
    </source>
</evidence>
<dbReference type="InterPro" id="IPR025110">
    <property type="entry name" value="AMP-bd_C"/>
</dbReference>
<comment type="similarity">
    <text evidence="1">Belongs to the ATP-dependent AMP-binding enzyme family.</text>
</comment>
<dbReference type="GO" id="GO:0016874">
    <property type="term" value="F:ligase activity"/>
    <property type="evidence" value="ECO:0007669"/>
    <property type="project" value="UniProtKB-KW"/>
</dbReference>
<dbReference type="RefSeq" id="WP_093034901.1">
    <property type="nucleotide sequence ID" value="NZ_FOAG01000004.1"/>
</dbReference>
<evidence type="ECO:0000256" key="2">
    <source>
        <dbReference type="ARBA" id="ARBA00022598"/>
    </source>
</evidence>
<evidence type="ECO:0000256" key="1">
    <source>
        <dbReference type="ARBA" id="ARBA00006432"/>
    </source>
</evidence>
<protein>
    <submittedName>
        <fullName evidence="7">Fatty-acyl-CoA synthase</fullName>
    </submittedName>
</protein>
<evidence type="ECO:0000259" key="6">
    <source>
        <dbReference type="Pfam" id="PF13193"/>
    </source>
</evidence>
<feature type="domain" description="AMP-binding enzyme C-terminal" evidence="6">
    <location>
        <begin position="450"/>
        <end position="524"/>
    </location>
</feature>
<dbReference type="NCBIfam" id="NF004837">
    <property type="entry name" value="PRK06187.1"/>
    <property type="match status" value="1"/>
</dbReference>
<feature type="domain" description="AMP-dependent synthetase/ligase" evidence="5">
    <location>
        <begin position="19"/>
        <end position="398"/>
    </location>
</feature>
<evidence type="ECO:0000256" key="3">
    <source>
        <dbReference type="ARBA" id="ARBA00022832"/>
    </source>
</evidence>
<dbReference type="Proteomes" id="UP000199582">
    <property type="component" value="Unassembled WGS sequence"/>
</dbReference>
<dbReference type="InterPro" id="IPR000873">
    <property type="entry name" value="AMP-dep_synth/lig_dom"/>
</dbReference>
<sequence length="547" mass="59126">MQGQMMHQPLRIIDILTYAAEAHGDAGIVSARVEGDLHRQSYQQTLARVAQLAHALTDLGVRRGDRIGTLAWNGYRHFELYYGVAGIGAVCHTINPRLSREQLIYIITHAGDRLLFLDLTFVPLVESLLPDLPAGLRFVILTDRAHMPQTTLDALCYEDLLTAQPPDYDWPVFPEETACGLCYTSGTTGSPKGALYSHRSTLLHALQVPLCQTSSFRAGKRILPVVPLFHVNAWGLPYVAPLTGMTLVMPGSDLDGASLFRLMDSEQVYSAWGVPTVWAGLLSEIKAQGRVPAGFADLVVGGSAAPRVMIAQYEARGVNVAQAWGMTEMSPIGSHGTLPPALENAPDEDRISAKCCAGRRLFGVEFKIVDDDGKALPHDGTATGELYVRGNTVISGYFENPEATRAAMDAQGWFGTGDVASIAPDGRLVIRDRAKDLVKSGGEWISSIDLENAALSHPALAACAVIAVPHPKWDERPVLVAVPATDARPSLAEIQAHMQPHFAAWQLPDDLLWIEALPLTATGKVSKLTLRAQFADYTHPDLRGGAA</sequence>
<dbReference type="Gene3D" id="3.30.300.30">
    <property type="match status" value="1"/>
</dbReference>
<keyword evidence="8" id="KW-1185">Reference proteome</keyword>
<name>A0A1H7NRG4_9RHOB</name>
<dbReference type="InterPro" id="IPR045851">
    <property type="entry name" value="AMP-bd_C_sf"/>
</dbReference>
<dbReference type="AlphaFoldDB" id="A0A1H7NRG4"/>
<reference evidence="7 8" key="1">
    <citation type="submission" date="2016-10" db="EMBL/GenBank/DDBJ databases">
        <authorList>
            <person name="de Groot N.N."/>
        </authorList>
    </citation>
    <scope>NUCLEOTIDE SEQUENCE [LARGE SCALE GENOMIC DNA]</scope>
    <source>
        <strain evidence="7 8">DSM 100674</strain>
    </source>
</reference>
<dbReference type="PANTHER" id="PTHR43859:SF4">
    <property type="entry name" value="BUTANOATE--COA LIGASE AAE1-RELATED"/>
    <property type="match status" value="1"/>
</dbReference>
<gene>
    <name evidence="7" type="ORF">SAMN05443999_104209</name>
</gene>
<dbReference type="InterPro" id="IPR020845">
    <property type="entry name" value="AMP-binding_CS"/>
</dbReference>
<dbReference type="EMBL" id="FOAG01000004">
    <property type="protein sequence ID" value="SEL25889.1"/>
    <property type="molecule type" value="Genomic_DNA"/>
</dbReference>
<proteinExistence type="inferred from homology"/>
<dbReference type="GO" id="GO:0006631">
    <property type="term" value="P:fatty acid metabolic process"/>
    <property type="evidence" value="ECO:0007669"/>
    <property type="project" value="UniProtKB-KW"/>
</dbReference>
<dbReference type="OrthoDB" id="9803968at2"/>
<dbReference type="SUPFAM" id="SSF56801">
    <property type="entry name" value="Acetyl-CoA synthetase-like"/>
    <property type="match status" value="1"/>
</dbReference>
<dbReference type="PROSITE" id="PS00455">
    <property type="entry name" value="AMP_BINDING"/>
    <property type="match status" value="1"/>
</dbReference>
<dbReference type="Gene3D" id="3.40.50.12780">
    <property type="entry name" value="N-terminal domain of ligase-like"/>
    <property type="match status" value="1"/>
</dbReference>
<keyword evidence="4" id="KW-0443">Lipid metabolism</keyword>
<evidence type="ECO:0000259" key="5">
    <source>
        <dbReference type="Pfam" id="PF00501"/>
    </source>
</evidence>
<dbReference type="PANTHER" id="PTHR43859">
    <property type="entry name" value="ACYL-ACTIVATING ENZYME"/>
    <property type="match status" value="1"/>
</dbReference>
<organism evidence="7 8">
    <name type="scientific">Roseovarius azorensis</name>
    <dbReference type="NCBI Taxonomy" id="1287727"/>
    <lineage>
        <taxon>Bacteria</taxon>
        <taxon>Pseudomonadati</taxon>
        <taxon>Pseudomonadota</taxon>
        <taxon>Alphaproteobacteria</taxon>
        <taxon>Rhodobacterales</taxon>
        <taxon>Roseobacteraceae</taxon>
        <taxon>Roseovarius</taxon>
    </lineage>
</organism>
<evidence type="ECO:0000256" key="4">
    <source>
        <dbReference type="ARBA" id="ARBA00023098"/>
    </source>
</evidence>